<feature type="compositionally biased region" description="Pro residues" evidence="1">
    <location>
        <begin position="19"/>
        <end position="35"/>
    </location>
</feature>
<feature type="compositionally biased region" description="Low complexity" evidence="1">
    <location>
        <begin position="36"/>
        <end position="65"/>
    </location>
</feature>
<proteinExistence type="predicted"/>
<keyword evidence="3" id="KW-1185">Reference proteome</keyword>
<dbReference type="AlphaFoldDB" id="A0ABD2CXE8"/>
<evidence type="ECO:0000313" key="3">
    <source>
        <dbReference type="Proteomes" id="UP001607303"/>
    </source>
</evidence>
<sequence length="102" mass="10782">MTVQPFSLTTTDPYSHILTPPPSPLPPLSLPPSPTSTPTITTAVTSNSNTNTSSSTSSSMSLSSTCNPGSDSTTLPNNLKNSYHMMLSKYLDILFPVVLLIP</sequence>
<protein>
    <submittedName>
        <fullName evidence="2">Uncharacterized protein</fullName>
    </submittedName>
</protein>
<feature type="region of interest" description="Disordered" evidence="1">
    <location>
        <begin position="1"/>
        <end position="73"/>
    </location>
</feature>
<name>A0ABD2CXE8_VESMC</name>
<dbReference type="Proteomes" id="UP001607303">
    <property type="component" value="Unassembled WGS sequence"/>
</dbReference>
<evidence type="ECO:0000256" key="1">
    <source>
        <dbReference type="SAM" id="MobiDB-lite"/>
    </source>
</evidence>
<comment type="caution">
    <text evidence="2">The sequence shown here is derived from an EMBL/GenBank/DDBJ whole genome shotgun (WGS) entry which is preliminary data.</text>
</comment>
<organism evidence="2 3">
    <name type="scientific">Vespula maculifrons</name>
    <name type="common">Eastern yellow jacket</name>
    <name type="synonym">Wasp</name>
    <dbReference type="NCBI Taxonomy" id="7453"/>
    <lineage>
        <taxon>Eukaryota</taxon>
        <taxon>Metazoa</taxon>
        <taxon>Ecdysozoa</taxon>
        <taxon>Arthropoda</taxon>
        <taxon>Hexapoda</taxon>
        <taxon>Insecta</taxon>
        <taxon>Pterygota</taxon>
        <taxon>Neoptera</taxon>
        <taxon>Endopterygota</taxon>
        <taxon>Hymenoptera</taxon>
        <taxon>Apocrita</taxon>
        <taxon>Aculeata</taxon>
        <taxon>Vespoidea</taxon>
        <taxon>Vespidae</taxon>
        <taxon>Vespinae</taxon>
        <taxon>Vespula</taxon>
    </lineage>
</organism>
<reference evidence="2 3" key="1">
    <citation type="journal article" date="2024" name="Ann. Entomol. Soc. Am.">
        <title>Genomic analyses of the southern and eastern yellowjacket wasps (Hymenoptera: Vespidae) reveal evolutionary signatures of social life.</title>
        <authorList>
            <person name="Catto M.A."/>
            <person name="Caine P.B."/>
            <person name="Orr S.E."/>
            <person name="Hunt B.G."/>
            <person name="Goodisman M.A.D."/>
        </authorList>
    </citation>
    <scope>NUCLEOTIDE SEQUENCE [LARGE SCALE GENOMIC DNA]</scope>
    <source>
        <strain evidence="2">232</strain>
        <tissue evidence="2">Head and thorax</tissue>
    </source>
</reference>
<accession>A0ABD2CXE8</accession>
<feature type="compositionally biased region" description="Polar residues" evidence="1">
    <location>
        <begin position="1"/>
        <end position="13"/>
    </location>
</feature>
<evidence type="ECO:0000313" key="2">
    <source>
        <dbReference type="EMBL" id="KAL2749813.1"/>
    </source>
</evidence>
<gene>
    <name evidence="2" type="ORF">V1477_001884</name>
</gene>
<dbReference type="EMBL" id="JAYRBN010000026">
    <property type="protein sequence ID" value="KAL2749813.1"/>
    <property type="molecule type" value="Genomic_DNA"/>
</dbReference>